<dbReference type="Gene3D" id="2.40.10.10">
    <property type="entry name" value="Trypsin-like serine proteases"/>
    <property type="match status" value="2"/>
</dbReference>
<accession>K7A2V9</accession>
<dbReference type="AlphaFoldDB" id="K7A2V9"/>
<evidence type="ECO:0000313" key="2">
    <source>
        <dbReference type="Proteomes" id="UP000006251"/>
    </source>
</evidence>
<dbReference type="InterPro" id="IPR043504">
    <property type="entry name" value="Peptidase_S1_PA_chymotrypsin"/>
</dbReference>
<reference evidence="2" key="1">
    <citation type="journal article" date="2014" name="Environ. Microbiol.">
        <title>Comparative genomics of the marine bacterial genus Glaciecola reveals the high degree of genomic diversity and genomic characteristic for cold adaptation.</title>
        <authorList>
            <person name="Qin Q.L."/>
            <person name="Xie B.B."/>
            <person name="Yu Y."/>
            <person name="Shu Y.L."/>
            <person name="Rong J.C."/>
            <person name="Zhang Y.J."/>
            <person name="Zhao D.L."/>
            <person name="Chen X.L."/>
            <person name="Zhang X.Y."/>
            <person name="Chen B."/>
            <person name="Zhou B.C."/>
            <person name="Zhang Y.Z."/>
        </authorList>
    </citation>
    <scope>NUCLEOTIDE SEQUENCE [LARGE SCALE GENOMIC DNA]</scope>
    <source>
        <strain evidence="2">ACAM 615</strain>
    </source>
</reference>
<dbReference type="PANTHER" id="PTHR43019:SF23">
    <property type="entry name" value="PROTEASE DO-LIKE 5, CHLOROPLASTIC"/>
    <property type="match status" value="1"/>
</dbReference>
<sequence>MQIKKGSAVTDGYWGSTIFALLCLCFSSMTSAQQTQSLPGSIKQIKPSIVGIAILTPIESKAPQILGTGFVVGNGKYIVTNYHVVSKELDPKIVQNFVALSGTGQNPAIHKMDIIAIDPVHDIAILSIDTALPALKLADDKLIDQGTSIFFTGFPIGAVLGLYPATHQGIIAAITPDVNPASNANQLTLQMLDRLKTPFLVYQLDATAYPGNSGSPVFNRNNNEVIAIINKVFVSAGKEAALTNPSGITYAIPIRDLRKLAKGNDIAL</sequence>
<dbReference type="EMBL" id="BAEQ01000050">
    <property type="protein sequence ID" value="GAC29790.1"/>
    <property type="molecule type" value="Genomic_DNA"/>
</dbReference>
<dbReference type="RefSeq" id="WP_006013162.1">
    <property type="nucleotide sequence ID" value="NZ_BAEQ01000050.1"/>
</dbReference>
<keyword evidence="2" id="KW-1185">Reference proteome</keyword>
<dbReference type="Proteomes" id="UP000006251">
    <property type="component" value="Unassembled WGS sequence"/>
</dbReference>
<name>K7A2V9_9ALTE</name>
<dbReference type="SUPFAM" id="SSF50494">
    <property type="entry name" value="Trypsin-like serine proteases"/>
    <property type="match status" value="1"/>
</dbReference>
<dbReference type="PANTHER" id="PTHR43019">
    <property type="entry name" value="SERINE ENDOPROTEASE DEGS"/>
    <property type="match status" value="1"/>
</dbReference>
<comment type="caution">
    <text evidence="1">The sequence shown here is derived from an EMBL/GenBank/DDBJ whole genome shotgun (WGS) entry which is preliminary data.</text>
</comment>
<organism evidence="1 2">
    <name type="scientific">Brumicola pallidula DSM 14239 = ACAM 615</name>
    <dbReference type="NCBI Taxonomy" id="1121922"/>
    <lineage>
        <taxon>Bacteria</taxon>
        <taxon>Pseudomonadati</taxon>
        <taxon>Pseudomonadota</taxon>
        <taxon>Gammaproteobacteria</taxon>
        <taxon>Alteromonadales</taxon>
        <taxon>Alteromonadaceae</taxon>
        <taxon>Brumicola</taxon>
    </lineage>
</organism>
<dbReference type="Pfam" id="PF13365">
    <property type="entry name" value="Trypsin_2"/>
    <property type="match status" value="1"/>
</dbReference>
<evidence type="ECO:0000313" key="1">
    <source>
        <dbReference type="EMBL" id="GAC29790.1"/>
    </source>
</evidence>
<protein>
    <submittedName>
        <fullName evidence="1">Peptidase S1/S6</fullName>
    </submittedName>
</protein>
<proteinExistence type="predicted"/>
<dbReference type="STRING" id="1121922.GCA_000428905_00421"/>
<dbReference type="InterPro" id="IPR009003">
    <property type="entry name" value="Peptidase_S1_PA"/>
</dbReference>
<gene>
    <name evidence="1" type="ORF">GPAL_2939</name>
</gene>